<evidence type="ECO:0000256" key="11">
    <source>
        <dbReference type="SAM" id="Phobius"/>
    </source>
</evidence>
<dbReference type="InterPro" id="IPR001173">
    <property type="entry name" value="Glyco_trans_2-like"/>
</dbReference>
<evidence type="ECO:0000256" key="8">
    <source>
        <dbReference type="ARBA" id="ARBA00066964"/>
    </source>
</evidence>
<evidence type="ECO:0000256" key="2">
    <source>
        <dbReference type="ARBA" id="ARBA00006739"/>
    </source>
</evidence>
<dbReference type="SUPFAM" id="SSF53448">
    <property type="entry name" value="Nucleotide-diphospho-sugar transferases"/>
    <property type="match status" value="1"/>
</dbReference>
<dbReference type="PANTHER" id="PTHR43630">
    <property type="entry name" value="POLY-BETA-1,6-N-ACETYL-D-GLUCOSAMINE SYNTHASE"/>
    <property type="match status" value="1"/>
</dbReference>
<evidence type="ECO:0000256" key="1">
    <source>
        <dbReference type="ARBA" id="ARBA00004370"/>
    </source>
</evidence>
<proteinExistence type="inferred from homology"/>
<accession>A0A8A0RPD5</accession>
<dbReference type="EC" id="2.4.1.336" evidence="8"/>
<evidence type="ECO:0000313" key="15">
    <source>
        <dbReference type="Proteomes" id="UP000662904"/>
    </source>
</evidence>
<feature type="transmembrane region" description="Helical" evidence="11">
    <location>
        <begin position="357"/>
        <end position="378"/>
    </location>
</feature>
<evidence type="ECO:0000259" key="12">
    <source>
        <dbReference type="Pfam" id="PF00535"/>
    </source>
</evidence>
<evidence type="ECO:0000256" key="7">
    <source>
        <dbReference type="ARBA" id="ARBA00053004"/>
    </source>
</evidence>
<reference evidence="14" key="1">
    <citation type="submission" date="2020-07" db="EMBL/GenBank/DDBJ databases">
        <title>Koleobacter methoxysyntrophicus gen. nov., sp. nov., a novel anaerobic bacterium isolated from deep subsurface oil field and proposal of Koleobacterales ord. nov. in the phylum Firmicutes.</title>
        <authorList>
            <person name="Sakamoto S."/>
            <person name="Tamaki H."/>
        </authorList>
    </citation>
    <scope>NUCLEOTIDE SEQUENCE</scope>
    <source>
        <strain evidence="14">NRmbB1</strain>
    </source>
</reference>
<evidence type="ECO:0000259" key="13">
    <source>
        <dbReference type="Pfam" id="PF13632"/>
    </source>
</evidence>
<evidence type="ECO:0000256" key="9">
    <source>
        <dbReference type="ARBA" id="ARBA00068721"/>
    </source>
</evidence>
<evidence type="ECO:0000256" key="3">
    <source>
        <dbReference type="ARBA" id="ARBA00022676"/>
    </source>
</evidence>
<evidence type="ECO:0000256" key="5">
    <source>
        <dbReference type="ARBA" id="ARBA00022842"/>
    </source>
</evidence>
<dbReference type="CDD" id="cd06423">
    <property type="entry name" value="CESA_like"/>
    <property type="match status" value="1"/>
</dbReference>
<name>A0A8A0RPD5_9FIRM</name>
<protein>
    <recommendedName>
        <fullName evidence="9">Beta-monoglucosyldiacylglycerol synthase</fullName>
        <ecNumber evidence="8">2.4.1.336</ecNumber>
    </recommendedName>
    <alternativeName>
        <fullName evidence="10">UDP-glucose:1,2-diacylglycerol 3-beta-D-glucosyltransferase</fullName>
    </alternativeName>
</protein>
<feature type="transmembrane region" description="Helical" evidence="11">
    <location>
        <begin position="390"/>
        <end position="413"/>
    </location>
</feature>
<evidence type="ECO:0000256" key="6">
    <source>
        <dbReference type="ARBA" id="ARBA00023136"/>
    </source>
</evidence>
<comment type="catalytic activity">
    <reaction evidence="7">
        <text>a 1,2-diacyl-sn-glycerol + UDP-alpha-D-glucose = a 1,2-diacyl-3-O-(beta-D-glucopyranosyl)-sn-glycerol + UDP + H(+)</text>
        <dbReference type="Rhea" id="RHEA:17285"/>
        <dbReference type="ChEBI" id="CHEBI:15378"/>
        <dbReference type="ChEBI" id="CHEBI:17815"/>
        <dbReference type="ChEBI" id="CHEBI:58223"/>
        <dbReference type="ChEBI" id="CHEBI:58885"/>
        <dbReference type="ChEBI" id="CHEBI:75799"/>
        <dbReference type="EC" id="2.4.1.336"/>
    </reaction>
</comment>
<organism evidence="14 15">
    <name type="scientific">Koleobacter methoxysyntrophicus</name>
    <dbReference type="NCBI Taxonomy" id="2751313"/>
    <lineage>
        <taxon>Bacteria</taxon>
        <taxon>Bacillati</taxon>
        <taxon>Bacillota</taxon>
        <taxon>Clostridia</taxon>
        <taxon>Koleobacterales</taxon>
        <taxon>Koleobacteraceae</taxon>
        <taxon>Koleobacter</taxon>
    </lineage>
</organism>
<dbReference type="PANTHER" id="PTHR43630:SF1">
    <property type="entry name" value="POLY-BETA-1,6-N-ACETYL-D-GLUCOSAMINE SYNTHASE"/>
    <property type="match status" value="1"/>
</dbReference>
<evidence type="ECO:0000256" key="4">
    <source>
        <dbReference type="ARBA" id="ARBA00022679"/>
    </source>
</evidence>
<dbReference type="Pfam" id="PF13632">
    <property type="entry name" value="Glyco_trans_2_3"/>
    <property type="match status" value="1"/>
</dbReference>
<dbReference type="InterPro" id="IPR029044">
    <property type="entry name" value="Nucleotide-diphossugar_trans"/>
</dbReference>
<evidence type="ECO:0000313" key="14">
    <source>
        <dbReference type="EMBL" id="QSQ09428.1"/>
    </source>
</evidence>
<keyword evidence="11" id="KW-0812">Transmembrane</keyword>
<feature type="domain" description="Glycosyltransferase 2-like" evidence="13">
    <location>
        <begin position="253"/>
        <end position="370"/>
    </location>
</feature>
<comment type="subcellular location">
    <subcellularLocation>
        <location evidence="1">Membrane</location>
    </subcellularLocation>
</comment>
<keyword evidence="5" id="KW-0460">Magnesium</keyword>
<dbReference type="EMBL" id="CP059066">
    <property type="protein sequence ID" value="QSQ09428.1"/>
    <property type="molecule type" value="Genomic_DNA"/>
</dbReference>
<evidence type="ECO:0000256" key="10">
    <source>
        <dbReference type="ARBA" id="ARBA00078564"/>
    </source>
</evidence>
<dbReference type="GO" id="GO:0016757">
    <property type="term" value="F:glycosyltransferase activity"/>
    <property type="evidence" value="ECO:0007669"/>
    <property type="project" value="UniProtKB-KW"/>
</dbReference>
<feature type="domain" description="Glycosyltransferase 2-like" evidence="12">
    <location>
        <begin position="56"/>
        <end position="229"/>
    </location>
</feature>
<keyword evidence="6 11" id="KW-0472">Membrane</keyword>
<dbReference type="GO" id="GO:0016020">
    <property type="term" value="C:membrane"/>
    <property type="evidence" value="ECO:0007669"/>
    <property type="project" value="UniProtKB-SubCell"/>
</dbReference>
<feature type="transmembrane region" description="Helical" evidence="11">
    <location>
        <begin position="12"/>
        <end position="32"/>
    </location>
</feature>
<dbReference type="KEGG" id="kme:H0A61_01791"/>
<sequence>MGLTSMDFLFLYALISIWIMLLYHIFLAFSGYRYHEEVYRDPGAVLSAIKEYPFVTILVPAHNEEKVIGRTVKAVMNMDYPQDKFELIVINDCSSDRTGEILQELQEDYNNLKVITVLPPEGGRGKAAALNRGLREAKGEYIAVYDADNTPERMALRYLVAAIVQEPQLASVVGKFRTRNKDRNILTRFINIETLGFQWISQAGRWKLFNISTIPGTNYIIRKSILDRLGGWNEKAITEDTELSIRVYEMGYREDTEFSMELYGLGYKIKFFPLAVTWEQEPETWKVWLKQRTRWVRGNIYVIGEYLFKLLSIKRKIIALDILYFFSIYFLFLSSVLISDIIFISEILGISNLTLQGPFFVLWVLAYILFVIEMAIAVNLEKGEGNLKNILLIALMYFTYCQMWIFLTLRSFYLSFKDRLMGIKTVKWYKTERF</sequence>
<feature type="transmembrane region" description="Helical" evidence="11">
    <location>
        <begin position="322"/>
        <end position="345"/>
    </location>
</feature>
<keyword evidence="4 14" id="KW-0808">Transferase</keyword>
<dbReference type="RefSeq" id="WP_206706785.1">
    <property type="nucleotide sequence ID" value="NZ_CP059066.1"/>
</dbReference>
<dbReference type="Gene3D" id="3.90.550.10">
    <property type="entry name" value="Spore Coat Polysaccharide Biosynthesis Protein SpsA, Chain A"/>
    <property type="match status" value="1"/>
</dbReference>
<dbReference type="Pfam" id="PF00535">
    <property type="entry name" value="Glycos_transf_2"/>
    <property type="match status" value="1"/>
</dbReference>
<dbReference type="Proteomes" id="UP000662904">
    <property type="component" value="Chromosome"/>
</dbReference>
<dbReference type="FunFam" id="3.90.550.10:FF:000164">
    <property type="entry name" value="Beta-(1-3)-glucosyl transferase"/>
    <property type="match status" value="1"/>
</dbReference>
<dbReference type="AlphaFoldDB" id="A0A8A0RPD5"/>
<gene>
    <name evidence="14" type="primary">icaA_2</name>
    <name evidence="14" type="ORF">H0A61_01791</name>
</gene>
<keyword evidence="15" id="KW-1185">Reference proteome</keyword>
<keyword evidence="11" id="KW-1133">Transmembrane helix</keyword>
<comment type="similarity">
    <text evidence="2">Belongs to the glycosyltransferase 2 family.</text>
</comment>
<keyword evidence="3 14" id="KW-0328">Glycosyltransferase</keyword>